<comment type="function">
    <text evidence="1">Transcription factor that specifically binds AT-rich DNA sequences related to the nuclear matrix attachment regions (MARs).</text>
</comment>
<reference evidence="3" key="1">
    <citation type="journal article" date="2014" name="Nat. Genet.">
        <title>The genome of the stress-tolerant wild tomato species Solanum pennellii.</title>
        <authorList>
            <person name="Bolger A."/>
            <person name="Scossa F."/>
            <person name="Bolger M.E."/>
            <person name="Lanz C."/>
            <person name="Maumus F."/>
            <person name="Tohge T."/>
            <person name="Quesneville H."/>
            <person name="Alseekh S."/>
            <person name="Sorensen I."/>
            <person name="Lichtenstein G."/>
            <person name="Fich E.A."/>
            <person name="Conte M."/>
            <person name="Keller H."/>
            <person name="Schneeberger K."/>
            <person name="Schwacke R."/>
            <person name="Ofner I."/>
            <person name="Vrebalov J."/>
            <person name="Xu Y."/>
            <person name="Osorio S."/>
            <person name="Aflitos S.A."/>
            <person name="Schijlen E."/>
            <person name="Jimenez-Gomez J.M."/>
            <person name="Ryngajllo M."/>
            <person name="Kimura S."/>
            <person name="Kumar R."/>
            <person name="Koenig D."/>
            <person name="Headland L.R."/>
            <person name="Maloof J.N."/>
            <person name="Sinha N."/>
            <person name="van Ham R.C."/>
            <person name="Lankhorst R.K."/>
            <person name="Mao L."/>
            <person name="Vogel A."/>
            <person name="Arsova B."/>
            <person name="Panstruga R."/>
            <person name="Fei Z."/>
            <person name="Rose J.K."/>
            <person name="Zamir D."/>
            <person name="Carrari F."/>
            <person name="Giovannoni J.J."/>
            <person name="Weigel D."/>
            <person name="Usadel B."/>
            <person name="Fernie A.R."/>
        </authorList>
    </citation>
    <scope>NUCLEOTIDE SEQUENCE [LARGE SCALE GENOMIC DNA]</scope>
    <source>
        <strain evidence="3">cv. LA0716</strain>
    </source>
</reference>
<keyword evidence="1" id="KW-0539">Nucleus</keyword>
<dbReference type="PANTHER" id="PTHR31500">
    <property type="entry name" value="AT-HOOK MOTIF NUCLEAR-LOCALIZED PROTEIN 9"/>
    <property type="match status" value="1"/>
</dbReference>
<keyword evidence="3" id="KW-1185">Reference proteome</keyword>
<evidence type="ECO:0000256" key="1">
    <source>
        <dbReference type="RuleBase" id="RU367031"/>
    </source>
</evidence>
<accession>A0ABM1V3W9</accession>
<dbReference type="RefSeq" id="XP_027770437.1">
    <property type="nucleotide sequence ID" value="XM_027914636.1"/>
</dbReference>
<evidence type="ECO:0000256" key="2">
    <source>
        <dbReference type="SAM" id="MobiDB-lite"/>
    </source>
</evidence>
<evidence type="ECO:0000313" key="4">
    <source>
        <dbReference type="RefSeq" id="XP_027770437.1"/>
    </source>
</evidence>
<dbReference type="InterPro" id="IPR039605">
    <property type="entry name" value="AHL"/>
</dbReference>
<evidence type="ECO:0000313" key="3">
    <source>
        <dbReference type="Proteomes" id="UP000694930"/>
    </source>
</evidence>
<organism evidence="3 4">
    <name type="scientific">Solanum pennellii</name>
    <name type="common">Tomato</name>
    <name type="synonym">Lycopersicon pennellii</name>
    <dbReference type="NCBI Taxonomy" id="28526"/>
    <lineage>
        <taxon>Eukaryota</taxon>
        <taxon>Viridiplantae</taxon>
        <taxon>Streptophyta</taxon>
        <taxon>Embryophyta</taxon>
        <taxon>Tracheophyta</taxon>
        <taxon>Spermatophyta</taxon>
        <taxon>Magnoliopsida</taxon>
        <taxon>eudicotyledons</taxon>
        <taxon>Gunneridae</taxon>
        <taxon>Pentapetalae</taxon>
        <taxon>asterids</taxon>
        <taxon>lamiids</taxon>
        <taxon>Solanales</taxon>
        <taxon>Solanaceae</taxon>
        <taxon>Solanoideae</taxon>
        <taxon>Solaneae</taxon>
        <taxon>Solanum</taxon>
        <taxon>Solanum subgen. Lycopersicon</taxon>
    </lineage>
</organism>
<dbReference type="GeneID" id="114076111"/>
<keyword evidence="1" id="KW-0804">Transcription</keyword>
<dbReference type="Proteomes" id="UP000694930">
    <property type="component" value="Chromosome 2"/>
</dbReference>
<gene>
    <name evidence="4" type="primary">LOC114076111</name>
</gene>
<proteinExistence type="predicted"/>
<comment type="domain">
    <text evidence="1">The PPC domain mediates interactions between AHL proteins.</text>
</comment>
<name>A0ABM1V3W9_SOLPN</name>
<protein>
    <recommendedName>
        <fullName evidence="1">AT-hook motif nuclear-localized protein</fullName>
    </recommendedName>
</protein>
<keyword evidence="1" id="KW-0238">DNA-binding</keyword>
<keyword evidence="1" id="KW-0805">Transcription regulation</keyword>
<reference evidence="4" key="2">
    <citation type="submission" date="2025-08" db="UniProtKB">
        <authorList>
            <consortium name="RefSeq"/>
        </authorList>
    </citation>
    <scope>IDENTIFICATION</scope>
</reference>
<sequence>MTTLSPSQVGGGGLSSPTQLQADVASPGMTTLSPSQVGGGGLSSPTQLQADVASPRMTTPSPSQVGGGVEQADLTSPGMTTPSPSTAGEAAISAVPVKRGSGRPPGSKTKKISVGSGTVPDHLSVCFFIVLESGVLLDGYVRGGNVAGLLTAATDVQVIVGSFNTQKSPLMSTLKSAMSVGQLTRRERMLLLL</sequence>
<comment type="subcellular location">
    <subcellularLocation>
        <location evidence="1">Nucleus</location>
    </subcellularLocation>
</comment>
<feature type="compositionally biased region" description="Low complexity" evidence="2">
    <location>
        <begin position="75"/>
        <end position="86"/>
    </location>
</feature>
<feature type="region of interest" description="Disordered" evidence="2">
    <location>
        <begin position="1"/>
        <end position="115"/>
    </location>
</feature>
<dbReference type="PANTHER" id="PTHR31500:SF107">
    <property type="entry name" value="AT-HOOK MOTIF NUCLEAR-LOCALIZED PROTEIN"/>
    <property type="match status" value="1"/>
</dbReference>